<dbReference type="GO" id="GO:0008168">
    <property type="term" value="F:methyltransferase activity"/>
    <property type="evidence" value="ECO:0007669"/>
    <property type="project" value="UniProtKB-KW"/>
</dbReference>
<protein>
    <submittedName>
        <fullName evidence="2">Class I SAM-dependent methyltransferase</fullName>
    </submittedName>
</protein>
<keyword evidence="2" id="KW-0808">Transferase</keyword>
<dbReference type="RefSeq" id="WP_268041762.1">
    <property type="nucleotide sequence ID" value="NZ_CP104064.1"/>
</dbReference>
<dbReference type="GO" id="GO:0032259">
    <property type="term" value="P:methylation"/>
    <property type="evidence" value="ECO:0007669"/>
    <property type="project" value="UniProtKB-KW"/>
</dbReference>
<dbReference type="Proteomes" id="UP001164803">
    <property type="component" value="Chromosome"/>
</dbReference>
<dbReference type="InterPro" id="IPR013216">
    <property type="entry name" value="Methyltransf_11"/>
</dbReference>
<dbReference type="SUPFAM" id="SSF53335">
    <property type="entry name" value="S-adenosyl-L-methionine-dependent methyltransferases"/>
    <property type="match status" value="1"/>
</dbReference>
<reference evidence="2" key="1">
    <citation type="submission" date="2022-08" db="EMBL/GenBank/DDBJ databases">
        <title>Alicyclobacillus dauci DSM2870, complete genome.</title>
        <authorList>
            <person name="Wang Q."/>
            <person name="Cai R."/>
            <person name="Wang Z."/>
        </authorList>
    </citation>
    <scope>NUCLEOTIDE SEQUENCE</scope>
    <source>
        <strain evidence="2">DSM 28700</strain>
    </source>
</reference>
<evidence type="ECO:0000313" key="2">
    <source>
        <dbReference type="EMBL" id="WAH34995.1"/>
    </source>
</evidence>
<dbReference type="InterPro" id="IPR029063">
    <property type="entry name" value="SAM-dependent_MTases_sf"/>
</dbReference>
<name>A0ABY6YWS7_9BACL</name>
<dbReference type="InterPro" id="IPR050508">
    <property type="entry name" value="Methyltransf_Superfamily"/>
</dbReference>
<dbReference type="Pfam" id="PF08241">
    <property type="entry name" value="Methyltransf_11"/>
    <property type="match status" value="1"/>
</dbReference>
<sequence>MNYHDVLARLGVTNAHPGGKQITELWLQSVTIPAGASVLDVGCGNGATACLAAKRWHADVTALDLRKRMVENTKRRAVREGVRLKAIQGSAESLPFRDGTFDFLICESVLVFVRPEQALHEFQRVLKPGGQVVDVEMMTLGPVTQEWRNRVKSVYGATHVPDLNGWRSYFHQAGFGVRVIRSGPIASLSMSGNQQDPVVADLNAFSDPQVLQIVETNGRWLQENQHTLGYGIFLLTKSNSET</sequence>
<organism evidence="2 3">
    <name type="scientific">Alicyclobacillus dauci</name>
    <dbReference type="NCBI Taxonomy" id="1475485"/>
    <lineage>
        <taxon>Bacteria</taxon>
        <taxon>Bacillati</taxon>
        <taxon>Bacillota</taxon>
        <taxon>Bacilli</taxon>
        <taxon>Bacillales</taxon>
        <taxon>Alicyclobacillaceae</taxon>
        <taxon>Alicyclobacillus</taxon>
    </lineage>
</organism>
<evidence type="ECO:0000259" key="1">
    <source>
        <dbReference type="Pfam" id="PF08241"/>
    </source>
</evidence>
<dbReference type="Gene3D" id="3.40.50.150">
    <property type="entry name" value="Vaccinia Virus protein VP39"/>
    <property type="match status" value="1"/>
</dbReference>
<keyword evidence="3" id="KW-1185">Reference proteome</keyword>
<dbReference type="PANTHER" id="PTHR42912">
    <property type="entry name" value="METHYLTRANSFERASE"/>
    <property type="match status" value="1"/>
</dbReference>
<accession>A0ABY6YWS7</accession>
<gene>
    <name evidence="2" type="ORF">NZD86_11705</name>
</gene>
<dbReference type="CDD" id="cd02440">
    <property type="entry name" value="AdoMet_MTases"/>
    <property type="match status" value="1"/>
</dbReference>
<proteinExistence type="predicted"/>
<evidence type="ECO:0000313" key="3">
    <source>
        <dbReference type="Proteomes" id="UP001164803"/>
    </source>
</evidence>
<keyword evidence="2" id="KW-0489">Methyltransferase</keyword>
<feature type="domain" description="Methyltransferase type 11" evidence="1">
    <location>
        <begin position="39"/>
        <end position="133"/>
    </location>
</feature>
<dbReference type="EMBL" id="CP104064">
    <property type="protein sequence ID" value="WAH34995.1"/>
    <property type="molecule type" value="Genomic_DNA"/>
</dbReference>